<protein>
    <submittedName>
        <fullName evidence="1">11333_t:CDS:1</fullName>
    </submittedName>
</protein>
<reference evidence="1" key="1">
    <citation type="submission" date="2021-06" db="EMBL/GenBank/DDBJ databases">
        <authorList>
            <person name="Kallberg Y."/>
            <person name="Tangrot J."/>
            <person name="Rosling A."/>
        </authorList>
    </citation>
    <scope>NUCLEOTIDE SEQUENCE</scope>
    <source>
        <strain evidence="1">IA702</strain>
    </source>
</reference>
<dbReference type="OrthoDB" id="2402852at2759"/>
<dbReference type="Proteomes" id="UP000789572">
    <property type="component" value="Unassembled WGS sequence"/>
</dbReference>
<dbReference type="AlphaFoldDB" id="A0A9N8WEW7"/>
<evidence type="ECO:0000313" key="1">
    <source>
        <dbReference type="EMBL" id="CAG8484955.1"/>
    </source>
</evidence>
<sequence>MRALVFQWNPAGFNDVAAAPGLRNGVAGQNLAAIITNLTENGATNYGNIVFTFRNGYAIGDWIRQMRVNIPWAINQDGVPNVITTAIRINRITECETGTPSTAFDLEAFDGIFR</sequence>
<comment type="caution">
    <text evidence="1">The sequence shown here is derived from an EMBL/GenBank/DDBJ whole genome shotgun (WGS) entry which is preliminary data.</text>
</comment>
<organism evidence="1 2">
    <name type="scientific">Paraglomus occultum</name>
    <dbReference type="NCBI Taxonomy" id="144539"/>
    <lineage>
        <taxon>Eukaryota</taxon>
        <taxon>Fungi</taxon>
        <taxon>Fungi incertae sedis</taxon>
        <taxon>Mucoromycota</taxon>
        <taxon>Glomeromycotina</taxon>
        <taxon>Glomeromycetes</taxon>
        <taxon>Paraglomerales</taxon>
        <taxon>Paraglomeraceae</taxon>
        <taxon>Paraglomus</taxon>
    </lineage>
</organism>
<name>A0A9N8WEW7_9GLOM</name>
<keyword evidence="2" id="KW-1185">Reference proteome</keyword>
<gene>
    <name evidence="1" type="ORF">POCULU_LOCUS1751</name>
</gene>
<proteinExistence type="predicted"/>
<dbReference type="EMBL" id="CAJVPJ010000141">
    <property type="protein sequence ID" value="CAG8484955.1"/>
    <property type="molecule type" value="Genomic_DNA"/>
</dbReference>
<accession>A0A9N8WEW7</accession>
<evidence type="ECO:0000313" key="2">
    <source>
        <dbReference type="Proteomes" id="UP000789572"/>
    </source>
</evidence>